<evidence type="ECO:0000313" key="1">
    <source>
        <dbReference type="EMBL" id="KAH3710665.1"/>
    </source>
</evidence>
<dbReference type="EMBL" id="JAIWYP010000014">
    <property type="protein sequence ID" value="KAH3710665.1"/>
    <property type="molecule type" value="Genomic_DNA"/>
</dbReference>
<evidence type="ECO:0000313" key="2">
    <source>
        <dbReference type="Proteomes" id="UP000828390"/>
    </source>
</evidence>
<dbReference type="Proteomes" id="UP000828390">
    <property type="component" value="Unassembled WGS sequence"/>
</dbReference>
<organism evidence="1 2">
    <name type="scientific">Dreissena polymorpha</name>
    <name type="common">Zebra mussel</name>
    <name type="synonym">Mytilus polymorpha</name>
    <dbReference type="NCBI Taxonomy" id="45954"/>
    <lineage>
        <taxon>Eukaryota</taxon>
        <taxon>Metazoa</taxon>
        <taxon>Spiralia</taxon>
        <taxon>Lophotrochozoa</taxon>
        <taxon>Mollusca</taxon>
        <taxon>Bivalvia</taxon>
        <taxon>Autobranchia</taxon>
        <taxon>Heteroconchia</taxon>
        <taxon>Euheterodonta</taxon>
        <taxon>Imparidentia</taxon>
        <taxon>Neoheterodontei</taxon>
        <taxon>Myida</taxon>
        <taxon>Dreissenoidea</taxon>
        <taxon>Dreissenidae</taxon>
        <taxon>Dreissena</taxon>
    </lineage>
</organism>
<gene>
    <name evidence="1" type="ORF">DPMN_070156</name>
</gene>
<dbReference type="AlphaFoldDB" id="A0A9D3Z4V9"/>
<accession>A0A9D3Z4V9</accession>
<reference evidence="1" key="1">
    <citation type="journal article" date="2019" name="bioRxiv">
        <title>The Genome of the Zebra Mussel, Dreissena polymorpha: A Resource for Invasive Species Research.</title>
        <authorList>
            <person name="McCartney M.A."/>
            <person name="Auch B."/>
            <person name="Kono T."/>
            <person name="Mallez S."/>
            <person name="Zhang Y."/>
            <person name="Obille A."/>
            <person name="Becker A."/>
            <person name="Abrahante J.E."/>
            <person name="Garbe J."/>
            <person name="Badalamenti J.P."/>
            <person name="Herman A."/>
            <person name="Mangelson H."/>
            <person name="Liachko I."/>
            <person name="Sullivan S."/>
            <person name="Sone E.D."/>
            <person name="Koren S."/>
            <person name="Silverstein K.A.T."/>
            <person name="Beckman K.B."/>
            <person name="Gohl D.M."/>
        </authorList>
    </citation>
    <scope>NUCLEOTIDE SEQUENCE</scope>
    <source>
        <strain evidence="1">Duluth1</strain>
        <tissue evidence="1">Whole animal</tissue>
    </source>
</reference>
<sequence>MRGEYCGGGNNCAGVSSVSPPWGWEGGIMWEGGNNVGRWGNNKGGLKTTTYSRRPLPGRLNFEIRSRVETDSGFYYLCGKANVTSRVFTRKTAPPPLAAMFLDRSGPFFNSSEILIKPMFSQCFMMIGEKRKCANPPPGSHETNALTKFHENCAKNVTSRVFSCFHYIHIEKTAPPNGRHVFSPIWTIFELVRDIDKTNVLTKKTAPPPWQPCFSTDQNHFLT</sequence>
<comment type="caution">
    <text evidence="1">The sequence shown here is derived from an EMBL/GenBank/DDBJ whole genome shotgun (WGS) entry which is preliminary data.</text>
</comment>
<proteinExistence type="predicted"/>
<name>A0A9D3Z4V9_DREPO</name>
<keyword evidence="2" id="KW-1185">Reference proteome</keyword>
<reference evidence="1" key="2">
    <citation type="submission" date="2020-11" db="EMBL/GenBank/DDBJ databases">
        <authorList>
            <person name="McCartney M.A."/>
            <person name="Auch B."/>
            <person name="Kono T."/>
            <person name="Mallez S."/>
            <person name="Becker A."/>
            <person name="Gohl D.M."/>
            <person name="Silverstein K.A.T."/>
            <person name="Koren S."/>
            <person name="Bechman K.B."/>
            <person name="Herman A."/>
            <person name="Abrahante J.E."/>
            <person name="Garbe J."/>
        </authorList>
    </citation>
    <scope>NUCLEOTIDE SEQUENCE</scope>
    <source>
        <strain evidence="1">Duluth1</strain>
        <tissue evidence="1">Whole animal</tissue>
    </source>
</reference>
<protein>
    <submittedName>
        <fullName evidence="1">Uncharacterized protein</fullName>
    </submittedName>
</protein>